<gene>
    <name evidence="2" type="ORF">LTRI10_LOCUS42053</name>
</gene>
<feature type="compositionally biased region" description="Basic residues" evidence="1">
    <location>
        <begin position="40"/>
        <end position="50"/>
    </location>
</feature>
<evidence type="ECO:0000256" key="1">
    <source>
        <dbReference type="SAM" id="MobiDB-lite"/>
    </source>
</evidence>
<dbReference type="EMBL" id="OZ034820">
    <property type="protein sequence ID" value="CAL1402021.1"/>
    <property type="molecule type" value="Genomic_DNA"/>
</dbReference>
<feature type="region of interest" description="Disordered" evidence="1">
    <location>
        <begin position="40"/>
        <end position="106"/>
    </location>
</feature>
<keyword evidence="3" id="KW-1185">Reference proteome</keyword>
<evidence type="ECO:0000313" key="2">
    <source>
        <dbReference type="EMBL" id="CAL1402021.1"/>
    </source>
</evidence>
<protein>
    <submittedName>
        <fullName evidence="2">Uncharacterized protein</fullName>
    </submittedName>
</protein>
<proteinExistence type="predicted"/>
<dbReference type="AlphaFoldDB" id="A0AAV2FUJ7"/>
<reference evidence="2 3" key="1">
    <citation type="submission" date="2024-04" db="EMBL/GenBank/DDBJ databases">
        <authorList>
            <person name="Fracassetti M."/>
        </authorList>
    </citation>
    <scope>NUCLEOTIDE SEQUENCE [LARGE SCALE GENOMIC DNA]</scope>
</reference>
<evidence type="ECO:0000313" key="3">
    <source>
        <dbReference type="Proteomes" id="UP001497516"/>
    </source>
</evidence>
<name>A0AAV2FUJ7_9ROSI</name>
<dbReference type="Proteomes" id="UP001497516">
    <property type="component" value="Chromosome 7"/>
</dbReference>
<organism evidence="2 3">
    <name type="scientific">Linum trigynum</name>
    <dbReference type="NCBI Taxonomy" id="586398"/>
    <lineage>
        <taxon>Eukaryota</taxon>
        <taxon>Viridiplantae</taxon>
        <taxon>Streptophyta</taxon>
        <taxon>Embryophyta</taxon>
        <taxon>Tracheophyta</taxon>
        <taxon>Spermatophyta</taxon>
        <taxon>Magnoliopsida</taxon>
        <taxon>eudicotyledons</taxon>
        <taxon>Gunneridae</taxon>
        <taxon>Pentapetalae</taxon>
        <taxon>rosids</taxon>
        <taxon>fabids</taxon>
        <taxon>Malpighiales</taxon>
        <taxon>Linaceae</taxon>
        <taxon>Linum</taxon>
    </lineage>
</organism>
<feature type="compositionally biased region" description="Polar residues" evidence="1">
    <location>
        <begin position="89"/>
        <end position="98"/>
    </location>
</feature>
<sequence>MGSPFPCGMSNDSLPVTVIMHIFPESSTIGDQIKLRRSRRNNFHSHHLHRHQLDPAAAAVIDPNPHSLALSNPPSLPSSSPHSPPTQANPPQSQSPTAVLSAARRREPLPSEAWDALLGLPVRCLSRR</sequence>
<accession>A0AAV2FUJ7</accession>
<feature type="compositionally biased region" description="Low complexity" evidence="1">
    <location>
        <begin position="63"/>
        <end position="81"/>
    </location>
</feature>